<dbReference type="PROSITE" id="PS50889">
    <property type="entry name" value="S4"/>
    <property type="match status" value="1"/>
</dbReference>
<dbReference type="Pfam" id="PF00849">
    <property type="entry name" value="PseudoU_synth_2"/>
    <property type="match status" value="1"/>
</dbReference>
<dbReference type="Proteomes" id="UP000032233">
    <property type="component" value="Unassembled WGS sequence"/>
</dbReference>
<dbReference type="InterPro" id="IPR036986">
    <property type="entry name" value="S4_RNA-bd_sf"/>
</dbReference>
<evidence type="ECO:0000256" key="5">
    <source>
        <dbReference type="RuleBase" id="RU362028"/>
    </source>
</evidence>
<gene>
    <name evidence="7" type="ORF">X474_01070</name>
</gene>
<keyword evidence="4" id="KW-0694">RNA-binding</keyword>
<dbReference type="GO" id="GO:0003723">
    <property type="term" value="F:RNA binding"/>
    <property type="evidence" value="ECO:0007669"/>
    <property type="project" value="UniProtKB-KW"/>
</dbReference>
<dbReference type="InParanoid" id="A0A0D2I029"/>
<dbReference type="InterPro" id="IPR006145">
    <property type="entry name" value="PsdUridine_synth_RsuA/RluA"/>
</dbReference>
<dbReference type="EC" id="5.4.99.-" evidence="5"/>
<dbReference type="Gene3D" id="3.10.290.10">
    <property type="entry name" value="RNA-binding S4 domain"/>
    <property type="match status" value="1"/>
</dbReference>
<keyword evidence="8" id="KW-1185">Reference proteome</keyword>
<sequence>MMEKRHFSVTPAEDGQRLDLVVQSFLGPDYSRAQVQRLLRQGMVTIEGNPAKAAQKVKQRQDIKVVLPDPVKIDLVPVPMELEILYEDQHLVVVNKPAGLVVHPAPGNYENTLVHGLLAHCGDLAGVGGELRPGIVHRLDKDTTGALVAAKNDQTHRGLAAAFAAGRIKKEYLALLCGYPPFEGLNQKGIGRHPVHRKKMSSKGPNLKPAKTTWRVTRRFKAGYSLARVRIKTGRTHQIRVHFSEMGFPVAGDPVYGRKKNPNDPIGQAVKKAGRQFLHAVNLVFTHPITREKIDLTAGLPPDFRAVLRMLEQVDDA</sequence>
<keyword evidence="2 5" id="KW-0413">Isomerase</keyword>
<dbReference type="CDD" id="cd00165">
    <property type="entry name" value="S4"/>
    <property type="match status" value="1"/>
</dbReference>
<dbReference type="Pfam" id="PF01479">
    <property type="entry name" value="S4"/>
    <property type="match status" value="1"/>
</dbReference>
<evidence type="ECO:0000256" key="2">
    <source>
        <dbReference type="ARBA" id="ARBA00023235"/>
    </source>
</evidence>
<dbReference type="SMART" id="SM00363">
    <property type="entry name" value="S4"/>
    <property type="match status" value="1"/>
</dbReference>
<dbReference type="CDD" id="cd02869">
    <property type="entry name" value="PseudoU_synth_RluA_like"/>
    <property type="match status" value="1"/>
</dbReference>
<comment type="caution">
    <text evidence="7">The sequence shown here is derived from an EMBL/GenBank/DDBJ whole genome shotgun (WGS) entry which is preliminary data.</text>
</comment>
<proteinExistence type="inferred from homology"/>
<dbReference type="PROSITE" id="PS01129">
    <property type="entry name" value="PSI_RLU"/>
    <property type="match status" value="1"/>
</dbReference>
<evidence type="ECO:0000256" key="1">
    <source>
        <dbReference type="ARBA" id="ARBA00010876"/>
    </source>
</evidence>
<dbReference type="SUPFAM" id="SSF55120">
    <property type="entry name" value="Pseudouridine synthase"/>
    <property type="match status" value="1"/>
</dbReference>
<dbReference type="InterPro" id="IPR006225">
    <property type="entry name" value="PsdUridine_synth_RluC/D"/>
</dbReference>
<dbReference type="PANTHER" id="PTHR21600:SF44">
    <property type="entry name" value="RIBOSOMAL LARGE SUBUNIT PSEUDOURIDINE SYNTHASE D"/>
    <property type="match status" value="1"/>
</dbReference>
<dbReference type="SUPFAM" id="SSF55174">
    <property type="entry name" value="Alpha-L RNA-binding motif"/>
    <property type="match status" value="1"/>
</dbReference>
<dbReference type="InterPro" id="IPR050188">
    <property type="entry name" value="RluA_PseudoU_synthase"/>
</dbReference>
<reference evidence="7 8" key="1">
    <citation type="submission" date="2013-11" db="EMBL/GenBank/DDBJ databases">
        <title>Metagenomic analysis of a methanogenic consortium involved in long chain n-alkane degradation.</title>
        <authorList>
            <person name="Davidova I.A."/>
            <person name="Callaghan A.V."/>
            <person name="Wawrik B."/>
            <person name="Pruitt S."/>
            <person name="Marks C."/>
            <person name="Duncan K.E."/>
            <person name="Suflita J.M."/>
        </authorList>
    </citation>
    <scope>NUCLEOTIDE SEQUENCE [LARGE SCALE GENOMIC DNA]</scope>
    <source>
        <strain evidence="7 8">SPR</strain>
    </source>
</reference>
<dbReference type="NCBIfam" id="TIGR00005">
    <property type="entry name" value="rluA_subfam"/>
    <property type="match status" value="1"/>
</dbReference>
<dbReference type="PANTHER" id="PTHR21600">
    <property type="entry name" value="MITOCHONDRIAL RNA PSEUDOURIDINE SYNTHASE"/>
    <property type="match status" value="1"/>
</dbReference>
<evidence type="ECO:0000313" key="7">
    <source>
        <dbReference type="EMBL" id="KIX15898.1"/>
    </source>
</evidence>
<evidence type="ECO:0000259" key="6">
    <source>
        <dbReference type="SMART" id="SM00363"/>
    </source>
</evidence>
<dbReference type="Gene3D" id="3.30.2350.10">
    <property type="entry name" value="Pseudouridine synthase"/>
    <property type="match status" value="1"/>
</dbReference>
<evidence type="ECO:0000256" key="4">
    <source>
        <dbReference type="PROSITE-ProRule" id="PRU00182"/>
    </source>
</evidence>
<dbReference type="AlphaFoldDB" id="A0A0D2I029"/>
<evidence type="ECO:0000313" key="8">
    <source>
        <dbReference type="Proteomes" id="UP000032233"/>
    </source>
</evidence>
<dbReference type="STRING" id="1429043.X474_01070"/>
<dbReference type="PATRIC" id="fig|1429043.3.peg.227"/>
<feature type="domain" description="RNA-binding S4" evidence="6">
    <location>
        <begin position="16"/>
        <end position="77"/>
    </location>
</feature>
<comment type="function">
    <text evidence="5">Responsible for synthesis of pseudouridine from uracil.</text>
</comment>
<comment type="catalytic activity">
    <reaction evidence="5">
        <text>a uridine in RNA = a pseudouridine in RNA</text>
        <dbReference type="Rhea" id="RHEA:48348"/>
        <dbReference type="Rhea" id="RHEA-COMP:12068"/>
        <dbReference type="Rhea" id="RHEA-COMP:12069"/>
        <dbReference type="ChEBI" id="CHEBI:65314"/>
        <dbReference type="ChEBI" id="CHEBI:65315"/>
    </reaction>
</comment>
<dbReference type="InterPro" id="IPR020103">
    <property type="entry name" value="PsdUridine_synth_cat_dom_sf"/>
</dbReference>
<name>A0A0D2I029_9BACT</name>
<dbReference type="InterPro" id="IPR006224">
    <property type="entry name" value="PsdUridine_synth_RluA-like_CS"/>
</dbReference>
<protein>
    <recommendedName>
        <fullName evidence="5">Pseudouridine synthase</fullName>
        <ecNumber evidence="5">5.4.99.-</ecNumber>
    </recommendedName>
</protein>
<dbReference type="EMBL" id="AZAC01000001">
    <property type="protein sequence ID" value="KIX15898.1"/>
    <property type="molecule type" value="Genomic_DNA"/>
</dbReference>
<feature type="active site" evidence="3">
    <location>
        <position position="140"/>
    </location>
</feature>
<dbReference type="GO" id="GO:0000455">
    <property type="term" value="P:enzyme-directed rRNA pseudouridine synthesis"/>
    <property type="evidence" value="ECO:0007669"/>
    <property type="project" value="UniProtKB-ARBA"/>
</dbReference>
<dbReference type="FunCoup" id="A0A0D2I029">
    <property type="interactions" value="621"/>
</dbReference>
<comment type="similarity">
    <text evidence="1 5">Belongs to the pseudouridine synthase RluA family.</text>
</comment>
<dbReference type="GO" id="GO:0120159">
    <property type="term" value="F:rRNA pseudouridine synthase activity"/>
    <property type="evidence" value="ECO:0007669"/>
    <property type="project" value="UniProtKB-ARBA"/>
</dbReference>
<organism evidence="7 8">
    <name type="scientific">Dethiosulfatarculus sandiegensis</name>
    <dbReference type="NCBI Taxonomy" id="1429043"/>
    <lineage>
        <taxon>Bacteria</taxon>
        <taxon>Pseudomonadati</taxon>
        <taxon>Thermodesulfobacteriota</taxon>
        <taxon>Desulfarculia</taxon>
        <taxon>Desulfarculales</taxon>
        <taxon>Desulfarculaceae</taxon>
        <taxon>Dethiosulfatarculus</taxon>
    </lineage>
</organism>
<dbReference type="InterPro" id="IPR002942">
    <property type="entry name" value="S4_RNA-bd"/>
</dbReference>
<evidence type="ECO:0000256" key="3">
    <source>
        <dbReference type="PIRSR" id="PIRSR606225-1"/>
    </source>
</evidence>
<accession>A0A0D2I029</accession>